<feature type="region of interest" description="Disordered" evidence="1">
    <location>
        <begin position="58"/>
        <end position="100"/>
    </location>
</feature>
<dbReference type="Proteomes" id="UP000015105">
    <property type="component" value="Chromosome 7D"/>
</dbReference>
<proteinExistence type="predicted"/>
<dbReference type="EnsemblPlants" id="AET7Gv20955800.8">
    <property type="protein sequence ID" value="AET7Gv20955800.8"/>
    <property type="gene ID" value="AET7Gv20955800"/>
</dbReference>
<accession>A0A453SGY9</accession>
<evidence type="ECO:0000313" key="2">
    <source>
        <dbReference type="EnsemblPlants" id="AET7Gv20955800.8"/>
    </source>
</evidence>
<evidence type="ECO:0000256" key="1">
    <source>
        <dbReference type="SAM" id="MobiDB-lite"/>
    </source>
</evidence>
<evidence type="ECO:0000313" key="3">
    <source>
        <dbReference type="Proteomes" id="UP000015105"/>
    </source>
</evidence>
<reference evidence="2" key="3">
    <citation type="journal article" date="2017" name="Nature">
        <title>Genome sequence of the progenitor of the wheat D genome Aegilops tauschii.</title>
        <authorList>
            <person name="Luo M.C."/>
            <person name="Gu Y.Q."/>
            <person name="Puiu D."/>
            <person name="Wang H."/>
            <person name="Twardziok S.O."/>
            <person name="Deal K.R."/>
            <person name="Huo N."/>
            <person name="Zhu T."/>
            <person name="Wang L."/>
            <person name="Wang Y."/>
            <person name="McGuire P.E."/>
            <person name="Liu S."/>
            <person name="Long H."/>
            <person name="Ramasamy R.K."/>
            <person name="Rodriguez J.C."/>
            <person name="Van S.L."/>
            <person name="Yuan L."/>
            <person name="Wang Z."/>
            <person name="Xia Z."/>
            <person name="Xiao L."/>
            <person name="Anderson O.D."/>
            <person name="Ouyang S."/>
            <person name="Liang Y."/>
            <person name="Zimin A.V."/>
            <person name="Pertea G."/>
            <person name="Qi P."/>
            <person name="Bennetzen J.L."/>
            <person name="Dai X."/>
            <person name="Dawson M.W."/>
            <person name="Muller H.G."/>
            <person name="Kugler K."/>
            <person name="Rivarola-Duarte L."/>
            <person name="Spannagl M."/>
            <person name="Mayer K.F.X."/>
            <person name="Lu F.H."/>
            <person name="Bevan M.W."/>
            <person name="Leroy P."/>
            <person name="Li P."/>
            <person name="You F.M."/>
            <person name="Sun Q."/>
            <person name="Liu Z."/>
            <person name="Lyons E."/>
            <person name="Wicker T."/>
            <person name="Salzberg S.L."/>
            <person name="Devos K.M."/>
            <person name="Dvorak J."/>
        </authorList>
    </citation>
    <scope>NUCLEOTIDE SEQUENCE [LARGE SCALE GENOMIC DNA]</scope>
    <source>
        <strain evidence="2">cv. AL8/78</strain>
    </source>
</reference>
<organism evidence="2 3">
    <name type="scientific">Aegilops tauschii subsp. strangulata</name>
    <name type="common">Goatgrass</name>
    <dbReference type="NCBI Taxonomy" id="200361"/>
    <lineage>
        <taxon>Eukaryota</taxon>
        <taxon>Viridiplantae</taxon>
        <taxon>Streptophyta</taxon>
        <taxon>Embryophyta</taxon>
        <taxon>Tracheophyta</taxon>
        <taxon>Spermatophyta</taxon>
        <taxon>Magnoliopsida</taxon>
        <taxon>Liliopsida</taxon>
        <taxon>Poales</taxon>
        <taxon>Poaceae</taxon>
        <taxon>BOP clade</taxon>
        <taxon>Pooideae</taxon>
        <taxon>Triticodae</taxon>
        <taxon>Triticeae</taxon>
        <taxon>Triticinae</taxon>
        <taxon>Aegilops</taxon>
    </lineage>
</organism>
<sequence length="168" mass="18195">LLVARSPVPLSRRRWRLPRSADPLLPWSTTATPTPPVPCLLPSYSGIQVAWMVLKAPKHRPAHRRQGPGRRLHGLLPPGGRGHPARSSNSSPEEGRGARSPRLFRLAVSAARINWPTCATAGMRLCVPEVRSRGGQWLRIYGSGWQSMAAPLSSTQMGMRPLPAPGGG</sequence>
<feature type="compositionally biased region" description="Basic residues" evidence="1">
    <location>
        <begin position="58"/>
        <end position="73"/>
    </location>
</feature>
<reference evidence="3" key="1">
    <citation type="journal article" date="2014" name="Science">
        <title>Ancient hybridizations among the ancestral genomes of bread wheat.</title>
        <authorList>
            <consortium name="International Wheat Genome Sequencing Consortium,"/>
            <person name="Marcussen T."/>
            <person name="Sandve S.R."/>
            <person name="Heier L."/>
            <person name="Spannagl M."/>
            <person name="Pfeifer M."/>
            <person name="Jakobsen K.S."/>
            <person name="Wulff B.B."/>
            <person name="Steuernagel B."/>
            <person name="Mayer K.F."/>
            <person name="Olsen O.A."/>
        </authorList>
    </citation>
    <scope>NUCLEOTIDE SEQUENCE [LARGE SCALE GENOMIC DNA]</scope>
    <source>
        <strain evidence="3">cv. AL8/78</strain>
    </source>
</reference>
<protein>
    <submittedName>
        <fullName evidence="2">Uncharacterized protein</fullName>
    </submittedName>
</protein>
<reference evidence="3" key="2">
    <citation type="journal article" date="2017" name="Nat. Plants">
        <title>The Aegilops tauschii genome reveals multiple impacts of transposons.</title>
        <authorList>
            <person name="Zhao G."/>
            <person name="Zou C."/>
            <person name="Li K."/>
            <person name="Wang K."/>
            <person name="Li T."/>
            <person name="Gao L."/>
            <person name="Zhang X."/>
            <person name="Wang H."/>
            <person name="Yang Z."/>
            <person name="Liu X."/>
            <person name="Jiang W."/>
            <person name="Mao L."/>
            <person name="Kong X."/>
            <person name="Jiao Y."/>
            <person name="Jia J."/>
        </authorList>
    </citation>
    <scope>NUCLEOTIDE SEQUENCE [LARGE SCALE GENOMIC DNA]</scope>
    <source>
        <strain evidence="3">cv. AL8/78</strain>
    </source>
</reference>
<reference evidence="2" key="4">
    <citation type="submission" date="2019-03" db="UniProtKB">
        <authorList>
            <consortium name="EnsemblPlants"/>
        </authorList>
    </citation>
    <scope>IDENTIFICATION</scope>
</reference>
<dbReference type="Gramene" id="AET7Gv20955800.8">
    <property type="protein sequence ID" value="AET7Gv20955800.8"/>
    <property type="gene ID" value="AET7Gv20955800"/>
</dbReference>
<name>A0A453SGY9_AEGTS</name>
<reference evidence="2" key="5">
    <citation type="journal article" date="2021" name="G3 (Bethesda)">
        <title>Aegilops tauschii genome assembly Aet v5.0 features greater sequence contiguity and improved annotation.</title>
        <authorList>
            <person name="Wang L."/>
            <person name="Zhu T."/>
            <person name="Rodriguez J.C."/>
            <person name="Deal K.R."/>
            <person name="Dubcovsky J."/>
            <person name="McGuire P.E."/>
            <person name="Lux T."/>
            <person name="Spannagl M."/>
            <person name="Mayer K.F.X."/>
            <person name="Baldrich P."/>
            <person name="Meyers B.C."/>
            <person name="Huo N."/>
            <person name="Gu Y.Q."/>
            <person name="Zhou H."/>
            <person name="Devos K.M."/>
            <person name="Bennetzen J.L."/>
            <person name="Unver T."/>
            <person name="Budak H."/>
            <person name="Gulick P.J."/>
            <person name="Galiba G."/>
            <person name="Kalapos B."/>
            <person name="Nelson D.R."/>
            <person name="Li P."/>
            <person name="You F.M."/>
            <person name="Luo M.C."/>
            <person name="Dvorak J."/>
        </authorList>
    </citation>
    <scope>NUCLEOTIDE SEQUENCE [LARGE SCALE GENOMIC DNA]</scope>
    <source>
        <strain evidence="2">cv. AL8/78</strain>
    </source>
</reference>
<dbReference type="AlphaFoldDB" id="A0A453SGY9"/>
<keyword evidence="3" id="KW-1185">Reference proteome</keyword>